<gene>
    <name evidence="2" type="ORF">NDU88_010716</name>
</gene>
<reference evidence="2" key="1">
    <citation type="journal article" date="2022" name="bioRxiv">
        <title>Sequencing and chromosome-scale assembly of the giantPleurodeles waltlgenome.</title>
        <authorList>
            <person name="Brown T."/>
            <person name="Elewa A."/>
            <person name="Iarovenko S."/>
            <person name="Subramanian E."/>
            <person name="Araus A.J."/>
            <person name="Petzold A."/>
            <person name="Susuki M."/>
            <person name="Suzuki K.-i.T."/>
            <person name="Hayashi T."/>
            <person name="Toyoda A."/>
            <person name="Oliveira C."/>
            <person name="Osipova E."/>
            <person name="Leigh N.D."/>
            <person name="Simon A."/>
            <person name="Yun M.H."/>
        </authorList>
    </citation>
    <scope>NUCLEOTIDE SEQUENCE</scope>
    <source>
        <strain evidence="2">20211129_DDA</strain>
        <tissue evidence="2">Liver</tissue>
    </source>
</reference>
<feature type="region of interest" description="Disordered" evidence="1">
    <location>
        <begin position="1"/>
        <end position="206"/>
    </location>
</feature>
<name>A0AAV7PVP6_PLEWA</name>
<organism evidence="2 3">
    <name type="scientific">Pleurodeles waltl</name>
    <name type="common">Iberian ribbed newt</name>
    <dbReference type="NCBI Taxonomy" id="8319"/>
    <lineage>
        <taxon>Eukaryota</taxon>
        <taxon>Metazoa</taxon>
        <taxon>Chordata</taxon>
        <taxon>Craniata</taxon>
        <taxon>Vertebrata</taxon>
        <taxon>Euteleostomi</taxon>
        <taxon>Amphibia</taxon>
        <taxon>Batrachia</taxon>
        <taxon>Caudata</taxon>
        <taxon>Salamandroidea</taxon>
        <taxon>Salamandridae</taxon>
        <taxon>Pleurodelinae</taxon>
        <taxon>Pleurodeles</taxon>
    </lineage>
</organism>
<evidence type="ECO:0000313" key="2">
    <source>
        <dbReference type="EMBL" id="KAJ1132402.1"/>
    </source>
</evidence>
<comment type="caution">
    <text evidence="2">The sequence shown here is derived from an EMBL/GenBank/DDBJ whole genome shotgun (WGS) entry which is preliminary data.</text>
</comment>
<dbReference type="EMBL" id="JANPWB010000011">
    <property type="protein sequence ID" value="KAJ1132402.1"/>
    <property type="molecule type" value="Genomic_DNA"/>
</dbReference>
<dbReference type="Proteomes" id="UP001066276">
    <property type="component" value="Chromosome 7"/>
</dbReference>
<dbReference type="AlphaFoldDB" id="A0AAV7PVP6"/>
<keyword evidence="3" id="KW-1185">Reference proteome</keyword>
<evidence type="ECO:0000256" key="1">
    <source>
        <dbReference type="SAM" id="MobiDB-lite"/>
    </source>
</evidence>
<proteinExistence type="predicted"/>
<sequence length="206" mass="21201">MVWQAGGRECLSQGPGARSEFSENSHAWESSPDPVLAALPLGGLAGKAQDKGSQPGARWAPKPKLTGEASLGPVDSKAWAPQGTAGWRKGVPVPRPDRGQGPSRSSLNIAMHGSPPQTLFRVPCHLVGRRAKPRTGAPNTMPAGAPEPKLTGESSLGPVDSQVWVPQGTAGWKKRVPAPGPGGGPTRAPKAKLAGEASPGLVDFQT</sequence>
<accession>A0AAV7PVP6</accession>
<protein>
    <submittedName>
        <fullName evidence="2">Uncharacterized protein</fullName>
    </submittedName>
</protein>
<evidence type="ECO:0000313" key="3">
    <source>
        <dbReference type="Proteomes" id="UP001066276"/>
    </source>
</evidence>